<gene>
    <name evidence="1" type="ORF">E2C01_087958</name>
</gene>
<keyword evidence="2" id="KW-1185">Reference proteome</keyword>
<organism evidence="1 2">
    <name type="scientific">Portunus trituberculatus</name>
    <name type="common">Swimming crab</name>
    <name type="synonym">Neptunus trituberculatus</name>
    <dbReference type="NCBI Taxonomy" id="210409"/>
    <lineage>
        <taxon>Eukaryota</taxon>
        <taxon>Metazoa</taxon>
        <taxon>Ecdysozoa</taxon>
        <taxon>Arthropoda</taxon>
        <taxon>Crustacea</taxon>
        <taxon>Multicrustacea</taxon>
        <taxon>Malacostraca</taxon>
        <taxon>Eumalacostraca</taxon>
        <taxon>Eucarida</taxon>
        <taxon>Decapoda</taxon>
        <taxon>Pleocyemata</taxon>
        <taxon>Brachyura</taxon>
        <taxon>Eubrachyura</taxon>
        <taxon>Portunoidea</taxon>
        <taxon>Portunidae</taxon>
        <taxon>Portuninae</taxon>
        <taxon>Portunus</taxon>
    </lineage>
</organism>
<comment type="caution">
    <text evidence="1">The sequence shown here is derived from an EMBL/GenBank/DDBJ whole genome shotgun (WGS) entry which is preliminary data.</text>
</comment>
<sequence length="28" mass="3064">MTRKITHETLARPVAGDVLHPSCKISTT</sequence>
<evidence type="ECO:0000313" key="1">
    <source>
        <dbReference type="EMBL" id="MPC92847.1"/>
    </source>
</evidence>
<evidence type="ECO:0000313" key="2">
    <source>
        <dbReference type="Proteomes" id="UP000324222"/>
    </source>
</evidence>
<dbReference type="Proteomes" id="UP000324222">
    <property type="component" value="Unassembled WGS sequence"/>
</dbReference>
<reference evidence="1 2" key="1">
    <citation type="submission" date="2019-05" db="EMBL/GenBank/DDBJ databases">
        <title>Another draft genome of Portunus trituberculatus and its Hox gene families provides insights of decapod evolution.</title>
        <authorList>
            <person name="Jeong J.-H."/>
            <person name="Song I."/>
            <person name="Kim S."/>
            <person name="Choi T."/>
            <person name="Kim D."/>
            <person name="Ryu S."/>
            <person name="Kim W."/>
        </authorList>
    </citation>
    <scope>NUCLEOTIDE SEQUENCE [LARGE SCALE GENOMIC DNA]</scope>
    <source>
        <tissue evidence="1">Muscle</tissue>
    </source>
</reference>
<proteinExistence type="predicted"/>
<name>A0A5B7JHW5_PORTR</name>
<dbReference type="EMBL" id="VSRR010092729">
    <property type="protein sequence ID" value="MPC92847.1"/>
    <property type="molecule type" value="Genomic_DNA"/>
</dbReference>
<accession>A0A5B7JHW5</accession>
<dbReference type="AlphaFoldDB" id="A0A5B7JHW5"/>
<protein>
    <submittedName>
        <fullName evidence="1">Uncharacterized protein</fullName>
    </submittedName>
</protein>